<dbReference type="InterPro" id="IPR036093">
    <property type="entry name" value="NAC_dom_sf"/>
</dbReference>
<keyword evidence="4" id="KW-0539">Nucleus</keyword>
<evidence type="ECO:0000256" key="2">
    <source>
        <dbReference type="ARBA" id="ARBA00023125"/>
    </source>
</evidence>
<evidence type="ECO:0000256" key="5">
    <source>
        <dbReference type="SAM" id="SignalP"/>
    </source>
</evidence>
<dbReference type="Gene3D" id="1.20.1280.50">
    <property type="match status" value="1"/>
</dbReference>
<keyword evidence="5" id="KW-0732">Signal</keyword>
<dbReference type="AlphaFoldDB" id="A0A9E7LEG0"/>
<keyword evidence="1" id="KW-0805">Transcription regulation</keyword>
<feature type="non-terminal residue" evidence="8">
    <location>
        <position position="694"/>
    </location>
</feature>
<dbReference type="PROSITE" id="PS50181">
    <property type="entry name" value="FBOX"/>
    <property type="match status" value="1"/>
</dbReference>
<dbReference type="GO" id="GO:0005634">
    <property type="term" value="C:nucleus"/>
    <property type="evidence" value="ECO:0007669"/>
    <property type="project" value="TreeGrafter"/>
</dbReference>
<proteinExistence type="predicted"/>
<evidence type="ECO:0000256" key="3">
    <source>
        <dbReference type="ARBA" id="ARBA00023163"/>
    </source>
</evidence>
<reference evidence="8" key="1">
    <citation type="submission" date="2022-05" db="EMBL/GenBank/DDBJ databases">
        <title>The Musa troglodytarum L. genome provides insights into the mechanism of non-climacteric behaviour and enrichment of carotenoids.</title>
        <authorList>
            <person name="Wang J."/>
        </authorList>
    </citation>
    <scope>NUCLEOTIDE SEQUENCE</scope>
    <source>
        <tissue evidence="8">Leaf</tissue>
    </source>
</reference>
<dbReference type="InterPro" id="IPR036047">
    <property type="entry name" value="F-box-like_dom_sf"/>
</dbReference>
<keyword evidence="2" id="KW-0238">DNA-binding</keyword>
<dbReference type="InterPro" id="IPR003441">
    <property type="entry name" value="NAC-dom"/>
</dbReference>
<dbReference type="SUPFAM" id="SSF101941">
    <property type="entry name" value="NAC domain"/>
    <property type="match status" value="1"/>
</dbReference>
<feature type="domain" description="NAC" evidence="7">
    <location>
        <begin position="67"/>
        <end position="216"/>
    </location>
</feature>
<evidence type="ECO:0000259" key="7">
    <source>
        <dbReference type="PROSITE" id="PS51005"/>
    </source>
</evidence>
<dbReference type="OrthoDB" id="8062037at2759"/>
<feature type="non-terminal residue" evidence="8">
    <location>
        <position position="1"/>
    </location>
</feature>
<organism evidence="8 9">
    <name type="scientific">Musa troglodytarum</name>
    <name type="common">fe'i banana</name>
    <dbReference type="NCBI Taxonomy" id="320322"/>
    <lineage>
        <taxon>Eukaryota</taxon>
        <taxon>Viridiplantae</taxon>
        <taxon>Streptophyta</taxon>
        <taxon>Embryophyta</taxon>
        <taxon>Tracheophyta</taxon>
        <taxon>Spermatophyta</taxon>
        <taxon>Magnoliopsida</taxon>
        <taxon>Liliopsida</taxon>
        <taxon>Zingiberales</taxon>
        <taxon>Musaceae</taxon>
        <taxon>Musa</taxon>
    </lineage>
</organism>
<keyword evidence="3" id="KW-0804">Transcription</keyword>
<dbReference type="FunFam" id="2.170.150.80:FF:000003">
    <property type="entry name" value="NAC domain-containing protein"/>
    <property type="match status" value="1"/>
</dbReference>
<dbReference type="GO" id="GO:0061458">
    <property type="term" value="P:reproductive system development"/>
    <property type="evidence" value="ECO:0007669"/>
    <property type="project" value="TreeGrafter"/>
</dbReference>
<evidence type="ECO:0000256" key="4">
    <source>
        <dbReference type="ARBA" id="ARBA00023242"/>
    </source>
</evidence>
<feature type="domain" description="F-box" evidence="6">
    <location>
        <begin position="360"/>
        <end position="406"/>
    </location>
</feature>
<dbReference type="GO" id="GO:0003677">
    <property type="term" value="F:DNA binding"/>
    <property type="evidence" value="ECO:0007669"/>
    <property type="project" value="UniProtKB-KW"/>
</dbReference>
<dbReference type="Proteomes" id="UP001055439">
    <property type="component" value="Chromosome 9"/>
</dbReference>
<feature type="chain" id="PRO_5039196056" evidence="5">
    <location>
        <begin position="26"/>
        <end position="694"/>
    </location>
</feature>
<dbReference type="PANTHER" id="PTHR47149">
    <property type="entry name" value="F-BOX PROTEIN RMF"/>
    <property type="match status" value="1"/>
</dbReference>
<evidence type="ECO:0000259" key="6">
    <source>
        <dbReference type="PROSITE" id="PS50181"/>
    </source>
</evidence>
<sequence length="694" mass="78423">WLAVSFSLACLLSLKAHLLLEQAKSCPCLLAHLVVLCCCCSKEIRKPKFRREQKQASMMPSNRQLSVPPGFRFHPTDEELLYYYLRKKVAYEAIDLDIIRDVDVNKLEPWDLKEKCRIGSGPQNEWYFFSHKDKKYPTGTRTNRATTAGFWKATGRDKTIHLSNSKRIGMRKTLVFYTGRAPHGQRTDWIMHEYRLDDGSSDIQEDGWVVCRVFKKKNHQSGLPPEAILEEDQFNSSKARRSVPVDQKLHFQNPCDFSFNRSFHLPQLLSSEPAIPPFVPPLSINSFDLECSQNLMKLTSSGGGTLPQERFTGDWSILDKLLASHKNLDQLFQSKCNQPSQLMDMGSSVRRNPLLFLGSEADLLRYDVDLWTEIAKYLDGSDLMRLSMANRWFNHLIAEESIWMHACLRDLHVPPSGDVSFPWQDIYASAFATLITIGSGKSILVRSTCSIVINLSFILGDANAVAWPLDWIRIGAFLLDSSVVLLTENLTLPKMLPRPEDDPAKSIQTTGTCLLAGARTGIWIADLQLVRCPVCNLNTCEGTMQVLDARHVELFLEEGFKDGSWEYEDIGSHRIAKQSIGAAGAIFDSKHLPDPSTAGVLDAKAWIGQQDDWQPKARLSLHAVAVNTNLQPNEGLQVRFQAMRTTGADRKSKGGGYKEAERLVVMCVRVQGKLSAKTVRKLERWRLQSRIRSR</sequence>
<accession>A0A9E7LEG0</accession>
<dbReference type="Pfam" id="PF02365">
    <property type="entry name" value="NAM"/>
    <property type="match status" value="1"/>
</dbReference>
<dbReference type="InterPro" id="IPR001810">
    <property type="entry name" value="F-box_dom"/>
</dbReference>
<evidence type="ECO:0000313" key="9">
    <source>
        <dbReference type="Proteomes" id="UP001055439"/>
    </source>
</evidence>
<gene>
    <name evidence="8" type="ORF">MUK42_14761</name>
</gene>
<feature type="signal peptide" evidence="5">
    <location>
        <begin position="1"/>
        <end position="25"/>
    </location>
</feature>
<evidence type="ECO:0000256" key="1">
    <source>
        <dbReference type="ARBA" id="ARBA00023015"/>
    </source>
</evidence>
<evidence type="ECO:0000313" key="8">
    <source>
        <dbReference type="EMBL" id="URE47690.1"/>
    </source>
</evidence>
<dbReference type="PANTHER" id="PTHR47149:SF1">
    <property type="entry name" value="F-BOX PROTEIN RMF"/>
    <property type="match status" value="1"/>
</dbReference>
<dbReference type="GO" id="GO:0006355">
    <property type="term" value="P:regulation of DNA-templated transcription"/>
    <property type="evidence" value="ECO:0007669"/>
    <property type="project" value="InterPro"/>
</dbReference>
<dbReference type="EMBL" id="CP097511">
    <property type="protein sequence ID" value="URE47690.1"/>
    <property type="molecule type" value="Genomic_DNA"/>
</dbReference>
<name>A0A9E7LEG0_9LILI</name>
<dbReference type="PROSITE" id="PS51005">
    <property type="entry name" value="NAC"/>
    <property type="match status" value="1"/>
</dbReference>
<dbReference type="SUPFAM" id="SSF81383">
    <property type="entry name" value="F-box domain"/>
    <property type="match status" value="1"/>
</dbReference>
<dbReference type="Gene3D" id="2.170.150.80">
    <property type="entry name" value="NAC domain"/>
    <property type="match status" value="1"/>
</dbReference>
<protein>
    <submittedName>
        <fullName evidence="8">Nac domain-containing protein</fullName>
    </submittedName>
</protein>
<keyword evidence="9" id="KW-1185">Reference proteome</keyword>